<evidence type="ECO:0000256" key="3">
    <source>
        <dbReference type="ARBA" id="ARBA00023242"/>
    </source>
</evidence>
<dbReference type="GO" id="GO:0010468">
    <property type="term" value="P:regulation of gene expression"/>
    <property type="evidence" value="ECO:0007669"/>
    <property type="project" value="TreeGrafter"/>
</dbReference>
<comment type="subcellular location">
    <subcellularLocation>
        <location evidence="1">Nucleus</location>
    </subcellularLocation>
</comment>
<dbReference type="InterPro" id="IPR035979">
    <property type="entry name" value="RBD_domain_sf"/>
</dbReference>
<proteinExistence type="predicted"/>
<feature type="compositionally biased region" description="Low complexity" evidence="5">
    <location>
        <begin position="284"/>
        <end position="310"/>
    </location>
</feature>
<feature type="compositionally biased region" description="Acidic residues" evidence="5">
    <location>
        <begin position="53"/>
        <end position="65"/>
    </location>
</feature>
<dbReference type="OrthoDB" id="442677at2759"/>
<feature type="domain" description="RRM" evidence="6">
    <location>
        <begin position="106"/>
        <end position="189"/>
    </location>
</feature>
<evidence type="ECO:0000256" key="4">
    <source>
        <dbReference type="PROSITE-ProRule" id="PRU00176"/>
    </source>
</evidence>
<dbReference type="CDD" id="cd00590">
    <property type="entry name" value="RRM_SF"/>
    <property type="match status" value="1"/>
</dbReference>
<evidence type="ECO:0000256" key="2">
    <source>
        <dbReference type="ARBA" id="ARBA00022884"/>
    </source>
</evidence>
<keyword evidence="2 4" id="KW-0694">RNA-binding</keyword>
<evidence type="ECO:0000256" key="1">
    <source>
        <dbReference type="ARBA" id="ARBA00004123"/>
    </source>
</evidence>
<name>A0A8S4S6L1_9NEOP</name>
<dbReference type="Gene3D" id="3.30.70.330">
    <property type="match status" value="1"/>
</dbReference>
<dbReference type="AlphaFoldDB" id="A0A8S4S6L1"/>
<dbReference type="PANTHER" id="PTHR48033:SF10">
    <property type="entry name" value="RNA-BINDING PROTEIN SQUID"/>
    <property type="match status" value="1"/>
</dbReference>
<gene>
    <name evidence="7" type="primary">jg13062</name>
    <name evidence="7" type="ORF">PAEG_LOCUS23205</name>
</gene>
<dbReference type="EMBL" id="CAKXAJ010026127">
    <property type="protein sequence ID" value="CAH2257673.1"/>
    <property type="molecule type" value="Genomic_DNA"/>
</dbReference>
<dbReference type="InterPro" id="IPR012677">
    <property type="entry name" value="Nucleotide-bd_a/b_plait_sf"/>
</dbReference>
<evidence type="ECO:0000313" key="8">
    <source>
        <dbReference type="Proteomes" id="UP000838756"/>
    </source>
</evidence>
<dbReference type="GO" id="GO:0005654">
    <property type="term" value="C:nucleoplasm"/>
    <property type="evidence" value="ECO:0007669"/>
    <property type="project" value="TreeGrafter"/>
</dbReference>
<dbReference type="GO" id="GO:0003723">
    <property type="term" value="F:RNA binding"/>
    <property type="evidence" value="ECO:0007669"/>
    <property type="project" value="UniProtKB-UniRule"/>
</dbReference>
<keyword evidence="8" id="KW-1185">Reference proteome</keyword>
<comment type="caution">
    <text evidence="7">The sequence shown here is derived from an EMBL/GenBank/DDBJ whole genome shotgun (WGS) entry which is preliminary data.</text>
</comment>
<reference evidence="7" key="1">
    <citation type="submission" date="2022-03" db="EMBL/GenBank/DDBJ databases">
        <authorList>
            <person name="Lindestad O."/>
        </authorList>
    </citation>
    <scope>NUCLEOTIDE SEQUENCE</scope>
</reference>
<evidence type="ECO:0000256" key="5">
    <source>
        <dbReference type="SAM" id="MobiDB-lite"/>
    </source>
</evidence>
<sequence length="376" mass="40954">MATPLINGGCACVMPEFTHRSTLKMVARRGRGAKSQPAKPKQDEAAVAAAEAEAAEQIENAEDNNGEAQVEGTDDAAGGEGVAEEGDQKDEEPKPEEPKEEKVESGKLLVENLPPSFLFDYQEKLKEIFSKHGEVTNVKRGPIIVTELTTTPTLSAIVEFKNKDSLEKALSEEGTVVDGCPLSVAVESRAETAVLVGVPYEASTDYVRLLFAQCGDIAHIHEFSKTKYKILRVTFHEKDAVEKALKLDRELRINGFLVTVSKYRDEDEQKAHSANTNKNKRQHAQQNRNNNAAPTSASAPPAARANNFRPRGGGGGFNGRGNYRGGRGRGFGARGGSFPRGGFAPVNSYMPPQPFMGRPQGYMNDGQRPNKRLRQM</sequence>
<dbReference type="PROSITE" id="PS50102">
    <property type="entry name" value="RRM"/>
    <property type="match status" value="1"/>
</dbReference>
<dbReference type="SUPFAM" id="SSF54928">
    <property type="entry name" value="RNA-binding domain, RBD"/>
    <property type="match status" value="1"/>
</dbReference>
<accession>A0A8S4S6L1</accession>
<dbReference type="GO" id="GO:0000785">
    <property type="term" value="C:chromatin"/>
    <property type="evidence" value="ECO:0007669"/>
    <property type="project" value="TreeGrafter"/>
</dbReference>
<evidence type="ECO:0000313" key="7">
    <source>
        <dbReference type="EMBL" id="CAH2257673.1"/>
    </source>
</evidence>
<feature type="region of interest" description="Disordered" evidence="5">
    <location>
        <begin position="265"/>
        <end position="376"/>
    </location>
</feature>
<dbReference type="InterPro" id="IPR000504">
    <property type="entry name" value="RRM_dom"/>
</dbReference>
<dbReference type="Proteomes" id="UP000838756">
    <property type="component" value="Unassembled WGS sequence"/>
</dbReference>
<protein>
    <submittedName>
        <fullName evidence="7">Jg13062 protein</fullName>
    </submittedName>
</protein>
<evidence type="ECO:0000259" key="6">
    <source>
        <dbReference type="PROSITE" id="PS50102"/>
    </source>
</evidence>
<keyword evidence="3" id="KW-0539">Nucleus</keyword>
<dbReference type="PANTHER" id="PTHR48033">
    <property type="entry name" value="RNA-BINDING (RRM/RBD/RNP MOTIFS) FAMILY PROTEIN"/>
    <property type="match status" value="1"/>
</dbReference>
<feature type="compositionally biased region" description="Basic and acidic residues" evidence="5">
    <location>
        <begin position="91"/>
        <end position="105"/>
    </location>
</feature>
<dbReference type="SMART" id="SM00360">
    <property type="entry name" value="RRM"/>
    <property type="match status" value="2"/>
</dbReference>
<dbReference type="Pfam" id="PF00076">
    <property type="entry name" value="RRM_1"/>
    <property type="match status" value="1"/>
</dbReference>
<organism evidence="7 8">
    <name type="scientific">Pararge aegeria aegeria</name>
    <dbReference type="NCBI Taxonomy" id="348720"/>
    <lineage>
        <taxon>Eukaryota</taxon>
        <taxon>Metazoa</taxon>
        <taxon>Ecdysozoa</taxon>
        <taxon>Arthropoda</taxon>
        <taxon>Hexapoda</taxon>
        <taxon>Insecta</taxon>
        <taxon>Pterygota</taxon>
        <taxon>Neoptera</taxon>
        <taxon>Endopterygota</taxon>
        <taxon>Lepidoptera</taxon>
        <taxon>Glossata</taxon>
        <taxon>Ditrysia</taxon>
        <taxon>Papilionoidea</taxon>
        <taxon>Nymphalidae</taxon>
        <taxon>Satyrinae</taxon>
        <taxon>Satyrini</taxon>
        <taxon>Parargina</taxon>
        <taxon>Pararge</taxon>
    </lineage>
</organism>
<feature type="compositionally biased region" description="Gly residues" evidence="5">
    <location>
        <begin position="311"/>
        <end position="339"/>
    </location>
</feature>
<feature type="region of interest" description="Disordered" evidence="5">
    <location>
        <begin position="27"/>
        <end position="107"/>
    </location>
</feature>